<dbReference type="Pfam" id="PF04463">
    <property type="entry name" value="2-thiour_desulf"/>
    <property type="match status" value="1"/>
</dbReference>
<comment type="caution">
    <text evidence="1">The sequence shown here is derived from an EMBL/GenBank/DDBJ whole genome shotgun (WGS) entry which is preliminary data.</text>
</comment>
<accession>A0A942Z8J4</accession>
<name>A0A942Z8J4_9FIRM</name>
<organism evidence="1 2">
    <name type="scientific">Anaeromonas frigoriresistens</name>
    <dbReference type="NCBI Taxonomy" id="2683708"/>
    <lineage>
        <taxon>Bacteria</taxon>
        <taxon>Bacillati</taxon>
        <taxon>Bacillota</taxon>
        <taxon>Tissierellia</taxon>
        <taxon>Tissierellales</taxon>
        <taxon>Thermohalobacteraceae</taxon>
        <taxon>Anaeromonas</taxon>
    </lineage>
</organism>
<gene>
    <name evidence="1" type="ORF">GOQ27_05875</name>
</gene>
<keyword evidence="2" id="KW-1185">Reference proteome</keyword>
<sequence length="146" mass="16332">MYLISACLVGVNCKYNGKNSENKKLMEFVKNNKSILVCPEQLGGLSTPRLPVEIVDRVDDKKIVRDKLGKDVTKEFYKGAEETLKIAKFFDAEVAILKAKSPSCGYGKIYDGSFYGRLIEGKGITAELLEKNGIKIYTEEDIEKLI</sequence>
<protein>
    <submittedName>
        <fullName evidence="1">DUF523 domain-containing protein</fullName>
    </submittedName>
</protein>
<dbReference type="RefSeq" id="WP_203365910.1">
    <property type="nucleotide sequence ID" value="NZ_WSFT01000025.1"/>
</dbReference>
<dbReference type="InterPro" id="IPR007553">
    <property type="entry name" value="2-thiour_desulf"/>
</dbReference>
<evidence type="ECO:0000313" key="2">
    <source>
        <dbReference type="Proteomes" id="UP000724672"/>
    </source>
</evidence>
<dbReference type="PANTHER" id="PTHR30087">
    <property type="entry name" value="INNER MEMBRANE PROTEIN"/>
    <property type="match status" value="1"/>
</dbReference>
<evidence type="ECO:0000313" key="1">
    <source>
        <dbReference type="EMBL" id="MBS4537980.1"/>
    </source>
</evidence>
<dbReference type="EMBL" id="WSFT01000025">
    <property type="protein sequence ID" value="MBS4537980.1"/>
    <property type="molecule type" value="Genomic_DNA"/>
</dbReference>
<dbReference type="Proteomes" id="UP000724672">
    <property type="component" value="Unassembled WGS sequence"/>
</dbReference>
<proteinExistence type="predicted"/>
<dbReference type="PANTHER" id="PTHR30087:SF1">
    <property type="entry name" value="HYPOTHETICAL CYTOSOLIC PROTEIN"/>
    <property type="match status" value="1"/>
</dbReference>
<reference evidence="1" key="1">
    <citation type="submission" date="2019-12" db="EMBL/GenBank/DDBJ databases">
        <title>Clostridiaceae gen. nov. sp. nov., isolated from sediment in Xinjiang, China.</title>
        <authorList>
            <person name="Zhang R."/>
        </authorList>
    </citation>
    <scope>NUCLEOTIDE SEQUENCE</scope>
    <source>
        <strain evidence="1">D2Q-11</strain>
    </source>
</reference>
<dbReference type="AlphaFoldDB" id="A0A942Z8J4"/>